<accession>A0A4R6KPU1</accession>
<feature type="coiled-coil region" evidence="1">
    <location>
        <begin position="304"/>
        <end position="331"/>
    </location>
</feature>
<organism evidence="3 4">
    <name type="scientific">Kribbella caucasensis</name>
    <dbReference type="NCBI Taxonomy" id="2512215"/>
    <lineage>
        <taxon>Bacteria</taxon>
        <taxon>Bacillati</taxon>
        <taxon>Actinomycetota</taxon>
        <taxon>Actinomycetes</taxon>
        <taxon>Propionibacteriales</taxon>
        <taxon>Kribbellaceae</taxon>
        <taxon>Kribbella</taxon>
    </lineage>
</organism>
<dbReference type="EMBL" id="SNWQ01000003">
    <property type="protein sequence ID" value="TDO51619.1"/>
    <property type="molecule type" value="Genomic_DNA"/>
</dbReference>
<evidence type="ECO:0000256" key="1">
    <source>
        <dbReference type="SAM" id="Coils"/>
    </source>
</evidence>
<feature type="region of interest" description="Disordered" evidence="2">
    <location>
        <begin position="427"/>
        <end position="446"/>
    </location>
</feature>
<keyword evidence="4" id="KW-1185">Reference proteome</keyword>
<dbReference type="Proteomes" id="UP000295388">
    <property type="component" value="Unassembled WGS sequence"/>
</dbReference>
<comment type="caution">
    <text evidence="3">The sequence shown here is derived from an EMBL/GenBank/DDBJ whole genome shotgun (WGS) entry which is preliminary data.</text>
</comment>
<name>A0A4R6KPU1_9ACTN</name>
<gene>
    <name evidence="3" type="ORF">EV643_103358</name>
</gene>
<feature type="compositionally biased region" description="Polar residues" evidence="2">
    <location>
        <begin position="599"/>
        <end position="610"/>
    </location>
</feature>
<dbReference type="AlphaFoldDB" id="A0A4R6KPU1"/>
<evidence type="ECO:0000313" key="4">
    <source>
        <dbReference type="Proteomes" id="UP000295388"/>
    </source>
</evidence>
<keyword evidence="1" id="KW-0175">Coiled coil</keyword>
<evidence type="ECO:0000313" key="3">
    <source>
        <dbReference type="EMBL" id="TDO51619.1"/>
    </source>
</evidence>
<evidence type="ECO:0000256" key="2">
    <source>
        <dbReference type="SAM" id="MobiDB-lite"/>
    </source>
</evidence>
<feature type="compositionally biased region" description="Basic and acidic residues" evidence="2">
    <location>
        <begin position="350"/>
        <end position="362"/>
    </location>
</feature>
<sequence>MLRGAFELDDPQLSALQAAAESAAEADRLRTPAELLADGIALATAGRTATWLDELTHAGVLRAEQRSTLAIEDGAGTLDNLLRRTELAGHDPRQVLTEAIQRRSLHDARQVSNVIQDRITQTAKFDPSGDTYTDRLPQIDDPKWSAYLANLAAAADARTDELGEQVAAEPPQWAIEAFGRPPTDPGRERDEWIRQAGTVAAHREVMGHDASDDALGNAPKPGQVEQYAAWRALGRPEADRAEAEAEMSNGQLRVRVRAYEREKAWAPPYVGEELAGTRQAAERERRTAALRIAEADASDDAATSERLRTEAEQAKALAAALDARAAELQVADDARAVWLAHTAETCAAAERAEAEPEVRGIDNSDDGPTPEELLDSIDAADNEDEHREVTDEHELADVAAQRETDTAQAQSAEFVEAALVNDQLATKDAEPDGSSNEIPVEGIVADDNTRTAQASAEVAEAVKDEAAEDRAVLESQAPADIRQVAANEAAVGESDVPRVPSADETAEAVRRAQRALIEIQHRRQAGDRFAVAKPRLGPRKSPGGNAHRLRGPGSGAPSKGARGRGRRLGPPDPPPQRLGMDVELTGDPNDRSPPRRRITTGSTASRVARSFSSSGYLRAAGMMPSLAGHQPPRNPG</sequence>
<feature type="region of interest" description="Disordered" evidence="2">
    <location>
        <begin position="520"/>
        <end position="610"/>
    </location>
</feature>
<feature type="region of interest" description="Disordered" evidence="2">
    <location>
        <begin position="349"/>
        <end position="374"/>
    </location>
</feature>
<dbReference type="OrthoDB" id="4524286at2"/>
<dbReference type="RefSeq" id="WP_133799537.1">
    <property type="nucleotide sequence ID" value="NZ_SNWQ01000003.1"/>
</dbReference>
<proteinExistence type="predicted"/>
<reference evidence="3 4" key="1">
    <citation type="submission" date="2019-03" db="EMBL/GenBank/DDBJ databases">
        <title>Genomic Encyclopedia of Type Strains, Phase III (KMG-III): the genomes of soil and plant-associated and newly described type strains.</title>
        <authorList>
            <person name="Whitman W."/>
        </authorList>
    </citation>
    <scope>NUCLEOTIDE SEQUENCE [LARGE SCALE GENOMIC DNA]</scope>
    <source>
        <strain evidence="3 4">VKM Ac-2527</strain>
    </source>
</reference>
<feature type="compositionally biased region" description="Acidic residues" evidence="2">
    <location>
        <begin position="363"/>
        <end position="374"/>
    </location>
</feature>
<protein>
    <recommendedName>
        <fullName evidence="5">TrwC relaxase</fullName>
    </recommendedName>
</protein>
<evidence type="ECO:0008006" key="5">
    <source>
        <dbReference type="Google" id="ProtNLM"/>
    </source>
</evidence>